<keyword evidence="3" id="KW-0269">Exonuclease</keyword>
<evidence type="ECO:0000256" key="3">
    <source>
        <dbReference type="ARBA" id="ARBA00022839"/>
    </source>
</evidence>
<dbReference type="EMBL" id="JAEHOD010000055">
    <property type="protein sequence ID" value="KAG2434961.1"/>
    <property type="molecule type" value="Genomic_DNA"/>
</dbReference>
<feature type="region of interest" description="Disordered" evidence="4">
    <location>
        <begin position="1"/>
        <end position="36"/>
    </location>
</feature>
<reference evidence="6" key="1">
    <citation type="journal article" date="2020" name="bioRxiv">
        <title>Comparative genomics of Chlamydomonas.</title>
        <authorList>
            <person name="Craig R.J."/>
            <person name="Hasan A.R."/>
            <person name="Ness R.W."/>
            <person name="Keightley P.D."/>
        </authorList>
    </citation>
    <scope>NUCLEOTIDE SEQUENCE</scope>
    <source>
        <strain evidence="6">CCAP 11/173</strain>
    </source>
</reference>
<organism evidence="6 7">
    <name type="scientific">Chlamydomonas schloesseri</name>
    <dbReference type="NCBI Taxonomy" id="2026947"/>
    <lineage>
        <taxon>Eukaryota</taxon>
        <taxon>Viridiplantae</taxon>
        <taxon>Chlorophyta</taxon>
        <taxon>core chlorophytes</taxon>
        <taxon>Chlorophyceae</taxon>
        <taxon>CS clade</taxon>
        <taxon>Chlamydomonadales</taxon>
        <taxon>Chlamydomonadaceae</taxon>
        <taxon>Chlamydomonas</taxon>
    </lineage>
</organism>
<dbReference type="GO" id="GO:0003676">
    <property type="term" value="F:nucleic acid binding"/>
    <property type="evidence" value="ECO:0007669"/>
    <property type="project" value="InterPro"/>
</dbReference>
<dbReference type="CDD" id="cd06127">
    <property type="entry name" value="DEDDh"/>
    <property type="match status" value="1"/>
</dbReference>
<evidence type="ECO:0000313" key="7">
    <source>
        <dbReference type="Proteomes" id="UP000613740"/>
    </source>
</evidence>
<dbReference type="SUPFAM" id="SSF53098">
    <property type="entry name" value="Ribonuclease H-like"/>
    <property type="match status" value="1"/>
</dbReference>
<name>A0A835TB75_9CHLO</name>
<evidence type="ECO:0000313" key="6">
    <source>
        <dbReference type="EMBL" id="KAG2434961.1"/>
    </source>
</evidence>
<dbReference type="PANTHER" id="PTHR30231:SF4">
    <property type="entry name" value="PROTEIN NEN2"/>
    <property type="match status" value="1"/>
</dbReference>
<gene>
    <name evidence="6" type="ORF">HYH02_012157</name>
</gene>
<comment type="caution">
    <text evidence="6">The sequence shown here is derived from an EMBL/GenBank/DDBJ whole genome shotgun (WGS) entry which is preliminary data.</text>
</comment>
<dbReference type="GO" id="GO:0008408">
    <property type="term" value="F:3'-5' exonuclease activity"/>
    <property type="evidence" value="ECO:0007669"/>
    <property type="project" value="TreeGrafter"/>
</dbReference>
<keyword evidence="2" id="KW-0378">Hydrolase</keyword>
<accession>A0A835TB75</accession>
<dbReference type="PANTHER" id="PTHR30231">
    <property type="entry name" value="DNA POLYMERASE III SUBUNIT EPSILON"/>
    <property type="match status" value="1"/>
</dbReference>
<proteinExistence type="predicted"/>
<dbReference type="Pfam" id="PF00929">
    <property type="entry name" value="RNase_T"/>
    <property type="match status" value="1"/>
</dbReference>
<keyword evidence="7" id="KW-1185">Reference proteome</keyword>
<evidence type="ECO:0000256" key="2">
    <source>
        <dbReference type="ARBA" id="ARBA00022801"/>
    </source>
</evidence>
<dbReference type="InterPro" id="IPR013520">
    <property type="entry name" value="Ribonucl_H"/>
</dbReference>
<feature type="compositionally biased region" description="Low complexity" evidence="4">
    <location>
        <begin position="16"/>
        <end position="34"/>
    </location>
</feature>
<keyword evidence="1" id="KW-0540">Nuclease</keyword>
<dbReference type="AlphaFoldDB" id="A0A835TB75"/>
<dbReference type="OrthoDB" id="547162at2759"/>
<dbReference type="InterPro" id="IPR036397">
    <property type="entry name" value="RNaseH_sf"/>
</dbReference>
<dbReference type="InterPro" id="IPR012337">
    <property type="entry name" value="RNaseH-like_sf"/>
</dbReference>
<evidence type="ECO:0000259" key="5">
    <source>
        <dbReference type="SMART" id="SM00479"/>
    </source>
</evidence>
<evidence type="ECO:0000256" key="1">
    <source>
        <dbReference type="ARBA" id="ARBA00022722"/>
    </source>
</evidence>
<dbReference type="Proteomes" id="UP000613740">
    <property type="component" value="Unassembled WGS sequence"/>
</dbReference>
<feature type="domain" description="Exonuclease" evidence="5">
    <location>
        <begin position="174"/>
        <end position="374"/>
    </location>
</feature>
<dbReference type="Gene3D" id="3.30.420.10">
    <property type="entry name" value="Ribonuclease H-like superfamily/Ribonuclease H"/>
    <property type="match status" value="1"/>
</dbReference>
<protein>
    <recommendedName>
        <fullName evidence="5">Exonuclease domain-containing protein</fullName>
    </recommendedName>
</protein>
<evidence type="ECO:0000256" key="4">
    <source>
        <dbReference type="SAM" id="MobiDB-lite"/>
    </source>
</evidence>
<dbReference type="SMART" id="SM00479">
    <property type="entry name" value="EXOIII"/>
    <property type="match status" value="1"/>
</dbReference>
<sequence>MATIETTEPPGPLVDAGTPVQAGPTAAAPASQAPEKQWSGVAPLETSGGQAMLAAQHAVAAAAAAATAVPQQAASADVQDEMVEAAVAEVQEQANAAAVEAKAPDTEAVQVAAPSAEVASQIEAQAAPAPQMLGSQAAGSQDPSSVQARVPAAALARAVSLPWCRLQLPLGCSLVVDTETTGFPRRLPGTPVTGHLSGDVPYTDLEGWSTARVVSIAWRVLAPWSEGLVLREHGYHIVQPDGFVIPDDAARIHGITTQHAQQAGAPLDRVMDELMDAVQRWNCGIIVAHNLKYDRTVILSELHRRNRAQDVAHLERMAGVCTANCSKAYLQRFYRQAELLMQLMGETMPRAHDAVNDAEACSKCYVALLKSFGG</sequence>